<dbReference type="Gene3D" id="1.10.260.40">
    <property type="entry name" value="lambda repressor-like DNA-binding domains"/>
    <property type="match status" value="1"/>
</dbReference>
<feature type="domain" description="HTH cro/C1-type" evidence="1">
    <location>
        <begin position="6"/>
        <end position="60"/>
    </location>
</feature>
<sequence length="73" mass="7965">MDSTAVRAVRIKLGFTQQQFAVHLGVSRSLISSVEAGLRAVSLKLQYKIAQFVGVDDGIIEAIKRARYSDTLA</sequence>
<dbReference type="EMBL" id="JBHSMJ010000008">
    <property type="protein sequence ID" value="MFC5447596.1"/>
    <property type="molecule type" value="Genomic_DNA"/>
</dbReference>
<gene>
    <name evidence="2" type="ORF">ACFPOG_04960</name>
</gene>
<dbReference type="Pfam" id="PF01381">
    <property type="entry name" value="HTH_3"/>
    <property type="match status" value="1"/>
</dbReference>
<dbReference type="SUPFAM" id="SSF47413">
    <property type="entry name" value="lambda repressor-like DNA-binding domains"/>
    <property type="match status" value="1"/>
</dbReference>
<dbReference type="PROSITE" id="PS50943">
    <property type="entry name" value="HTH_CROC1"/>
    <property type="match status" value="1"/>
</dbReference>
<protein>
    <submittedName>
        <fullName evidence="2">Helix-turn-helix transcriptional regulator</fullName>
    </submittedName>
</protein>
<dbReference type="RefSeq" id="WP_270884057.1">
    <property type="nucleotide sequence ID" value="NZ_JAQFVF010000061.1"/>
</dbReference>
<accession>A0ABW0K427</accession>
<name>A0ABW0K427_9BACL</name>
<comment type="caution">
    <text evidence="2">The sequence shown here is derived from an EMBL/GenBank/DDBJ whole genome shotgun (WGS) entry which is preliminary data.</text>
</comment>
<keyword evidence="3" id="KW-1185">Reference proteome</keyword>
<dbReference type="InterPro" id="IPR001387">
    <property type="entry name" value="Cro/C1-type_HTH"/>
</dbReference>
<evidence type="ECO:0000259" key="1">
    <source>
        <dbReference type="PROSITE" id="PS50943"/>
    </source>
</evidence>
<evidence type="ECO:0000313" key="3">
    <source>
        <dbReference type="Proteomes" id="UP001596044"/>
    </source>
</evidence>
<dbReference type="Proteomes" id="UP001596044">
    <property type="component" value="Unassembled WGS sequence"/>
</dbReference>
<organism evidence="2 3">
    <name type="scientific">Paenibacillus aestuarii</name>
    <dbReference type="NCBI Taxonomy" id="516965"/>
    <lineage>
        <taxon>Bacteria</taxon>
        <taxon>Bacillati</taxon>
        <taxon>Bacillota</taxon>
        <taxon>Bacilli</taxon>
        <taxon>Bacillales</taxon>
        <taxon>Paenibacillaceae</taxon>
        <taxon>Paenibacillus</taxon>
    </lineage>
</organism>
<evidence type="ECO:0000313" key="2">
    <source>
        <dbReference type="EMBL" id="MFC5447596.1"/>
    </source>
</evidence>
<proteinExistence type="predicted"/>
<reference evidence="3" key="1">
    <citation type="journal article" date="2019" name="Int. J. Syst. Evol. Microbiol.">
        <title>The Global Catalogue of Microorganisms (GCM) 10K type strain sequencing project: providing services to taxonomists for standard genome sequencing and annotation.</title>
        <authorList>
            <consortium name="The Broad Institute Genomics Platform"/>
            <consortium name="The Broad Institute Genome Sequencing Center for Infectious Disease"/>
            <person name="Wu L."/>
            <person name="Ma J."/>
        </authorList>
    </citation>
    <scope>NUCLEOTIDE SEQUENCE [LARGE SCALE GENOMIC DNA]</scope>
    <source>
        <strain evidence="3">KACC 11904</strain>
    </source>
</reference>
<dbReference type="InterPro" id="IPR010982">
    <property type="entry name" value="Lambda_DNA-bd_dom_sf"/>
</dbReference>
<dbReference type="SMART" id="SM00530">
    <property type="entry name" value="HTH_XRE"/>
    <property type="match status" value="1"/>
</dbReference>
<dbReference type="CDD" id="cd00093">
    <property type="entry name" value="HTH_XRE"/>
    <property type="match status" value="1"/>
</dbReference>